<dbReference type="Pfam" id="PF06271">
    <property type="entry name" value="RDD"/>
    <property type="match status" value="1"/>
</dbReference>
<evidence type="ECO:0000256" key="3">
    <source>
        <dbReference type="ARBA" id="ARBA00022692"/>
    </source>
</evidence>
<dbReference type="RefSeq" id="WP_377335387.1">
    <property type="nucleotide sequence ID" value="NZ_JBHSGB010000014.1"/>
</dbReference>
<organism evidence="8 9">
    <name type="scientific">Rheinheimera marina</name>
    <dbReference type="NCBI Taxonomy" id="1774958"/>
    <lineage>
        <taxon>Bacteria</taxon>
        <taxon>Pseudomonadati</taxon>
        <taxon>Pseudomonadota</taxon>
        <taxon>Gammaproteobacteria</taxon>
        <taxon>Chromatiales</taxon>
        <taxon>Chromatiaceae</taxon>
        <taxon>Rheinheimera</taxon>
    </lineage>
</organism>
<dbReference type="PANTHER" id="PTHR36115">
    <property type="entry name" value="PROLINE-RICH ANTIGEN HOMOLOG-RELATED"/>
    <property type="match status" value="1"/>
</dbReference>
<keyword evidence="3 6" id="KW-0812">Transmembrane</keyword>
<protein>
    <submittedName>
        <fullName evidence="8">RDD family protein</fullName>
    </submittedName>
</protein>
<reference evidence="9" key="1">
    <citation type="journal article" date="2019" name="Int. J. Syst. Evol. Microbiol.">
        <title>The Global Catalogue of Microorganisms (GCM) 10K type strain sequencing project: providing services to taxonomists for standard genome sequencing and annotation.</title>
        <authorList>
            <consortium name="The Broad Institute Genomics Platform"/>
            <consortium name="The Broad Institute Genome Sequencing Center for Infectious Disease"/>
            <person name="Wu L."/>
            <person name="Ma J."/>
        </authorList>
    </citation>
    <scope>NUCLEOTIDE SEQUENCE [LARGE SCALE GENOMIC DNA]</scope>
    <source>
        <strain evidence="9">DT28</strain>
    </source>
</reference>
<evidence type="ECO:0000256" key="1">
    <source>
        <dbReference type="ARBA" id="ARBA00004651"/>
    </source>
</evidence>
<dbReference type="Proteomes" id="UP001595962">
    <property type="component" value="Unassembled WGS sequence"/>
</dbReference>
<dbReference type="EMBL" id="JBHSGB010000014">
    <property type="protein sequence ID" value="MFC4656380.1"/>
    <property type="molecule type" value="Genomic_DNA"/>
</dbReference>
<keyword evidence="4 6" id="KW-1133">Transmembrane helix</keyword>
<keyword evidence="9" id="KW-1185">Reference proteome</keyword>
<dbReference type="PANTHER" id="PTHR36115:SF6">
    <property type="entry name" value="PROLINE-RICH ANTIGEN HOMOLOG"/>
    <property type="match status" value="1"/>
</dbReference>
<accession>A0ABV9JQA5</accession>
<feature type="transmembrane region" description="Helical" evidence="6">
    <location>
        <begin position="241"/>
        <end position="269"/>
    </location>
</feature>
<feature type="domain" description="RDD" evidence="7">
    <location>
        <begin position="243"/>
        <end position="332"/>
    </location>
</feature>
<keyword evidence="5 6" id="KW-0472">Membrane</keyword>
<dbReference type="InterPro" id="IPR051791">
    <property type="entry name" value="Pra-immunoreactive"/>
</dbReference>
<comment type="caution">
    <text evidence="8">The sequence shown here is derived from an EMBL/GenBank/DDBJ whole genome shotgun (WGS) entry which is preliminary data.</text>
</comment>
<gene>
    <name evidence="8" type="ORF">ACFO3I_15290</name>
</gene>
<comment type="subcellular location">
    <subcellularLocation>
        <location evidence="1">Cell membrane</location>
        <topology evidence="1">Multi-pass membrane protein</topology>
    </subcellularLocation>
</comment>
<feature type="transmembrane region" description="Helical" evidence="6">
    <location>
        <begin position="65"/>
        <end position="87"/>
    </location>
</feature>
<evidence type="ECO:0000256" key="2">
    <source>
        <dbReference type="ARBA" id="ARBA00022475"/>
    </source>
</evidence>
<evidence type="ECO:0000256" key="4">
    <source>
        <dbReference type="ARBA" id="ARBA00022989"/>
    </source>
</evidence>
<evidence type="ECO:0000259" key="7">
    <source>
        <dbReference type="Pfam" id="PF06271"/>
    </source>
</evidence>
<evidence type="ECO:0000256" key="5">
    <source>
        <dbReference type="ARBA" id="ARBA00023136"/>
    </source>
</evidence>
<name>A0ABV9JQA5_9GAMM</name>
<feature type="transmembrane region" description="Helical" evidence="6">
    <location>
        <begin position="99"/>
        <end position="117"/>
    </location>
</feature>
<evidence type="ECO:0000313" key="8">
    <source>
        <dbReference type="EMBL" id="MFC4656380.1"/>
    </source>
</evidence>
<evidence type="ECO:0000256" key="6">
    <source>
        <dbReference type="SAM" id="Phobius"/>
    </source>
</evidence>
<keyword evidence="2" id="KW-1003">Cell membrane</keyword>
<dbReference type="InterPro" id="IPR010432">
    <property type="entry name" value="RDD"/>
</dbReference>
<sequence>MTSPDASHDITQVAPDTFVDETGHQLSKKEIRQIVTPHAFKVADSLIGQPLAKPMRRGIAIGIDGLLISALSSGSLVFVLPLLGYLLWNRVRQQRIQQAVLVGIVALTLAFTLDFSPQKPDSGDVKKLNLPTDLALPMAGVALKVANDNCDYDCVSEQLAEFRQQLNASEMSLEDKKLTLEELIEASHLNESQQKQLKASQLQQLTQPVMGTNQNHSKIQPKADDVEPNLWQKLEQSNHSLLQWVTGILADFGVGFGWAMFYFTFYISWNHGQTIGKLLMGIQVVQLDDQPLSLWNSFSRQGGYGAGLATGLIGFLQILWDPNRQAIQDKVASTLVIVKRKAAGHSES</sequence>
<proteinExistence type="predicted"/>
<evidence type="ECO:0000313" key="9">
    <source>
        <dbReference type="Proteomes" id="UP001595962"/>
    </source>
</evidence>